<proteinExistence type="predicted"/>
<keyword evidence="3" id="KW-1185">Reference proteome</keyword>
<gene>
    <name evidence="2" type="ORF">SAMN05216233_102100</name>
</gene>
<organism evidence="2 3">
    <name type="scientific">Desulfoluna spongiiphila</name>
    <dbReference type="NCBI Taxonomy" id="419481"/>
    <lineage>
        <taxon>Bacteria</taxon>
        <taxon>Pseudomonadati</taxon>
        <taxon>Thermodesulfobacteriota</taxon>
        <taxon>Desulfobacteria</taxon>
        <taxon>Desulfobacterales</taxon>
        <taxon>Desulfolunaceae</taxon>
        <taxon>Desulfoluna</taxon>
    </lineage>
</organism>
<evidence type="ECO:0000313" key="3">
    <source>
        <dbReference type="Proteomes" id="UP000198870"/>
    </source>
</evidence>
<feature type="chain" id="PRO_5011431693" description="Lipoprotein" evidence="1">
    <location>
        <begin position="20"/>
        <end position="223"/>
    </location>
</feature>
<evidence type="ECO:0000256" key="1">
    <source>
        <dbReference type="SAM" id="SignalP"/>
    </source>
</evidence>
<protein>
    <recommendedName>
        <fullName evidence="4">Lipoprotein</fullName>
    </recommendedName>
</protein>
<name>A0A1G5BMK7_9BACT</name>
<dbReference type="Proteomes" id="UP000198870">
    <property type="component" value="Unassembled WGS sequence"/>
</dbReference>
<reference evidence="2 3" key="1">
    <citation type="submission" date="2016-10" db="EMBL/GenBank/DDBJ databases">
        <authorList>
            <person name="de Groot N.N."/>
        </authorList>
    </citation>
    <scope>NUCLEOTIDE SEQUENCE [LARGE SCALE GENOMIC DNA]</scope>
    <source>
        <strain evidence="2 3">AA1</strain>
    </source>
</reference>
<sequence length="223" mass="25521">MKSICFTSFILLFSLVGFSCTTVRLVNQGNITCPIEMETYRIALPDLEPWKEWAVTQTPMNETVSFQRLKIHPLNGVILGRTEILIFKTEFLPVENGISETELAKALIDKEERIMRGAGETTDGYELRDVKKAVVELNGKKLHTMTYRVTRGSATMASFKRCYFVKAAYYLYFPDDFQDSHNVYRFLIQESYIPGAFVSVDLEKIHPIINAFRLIPPEDNGQS</sequence>
<dbReference type="PROSITE" id="PS51257">
    <property type="entry name" value="PROKAR_LIPOPROTEIN"/>
    <property type="match status" value="1"/>
</dbReference>
<accession>A0A1G5BMK7</accession>
<feature type="signal peptide" evidence="1">
    <location>
        <begin position="1"/>
        <end position="19"/>
    </location>
</feature>
<keyword evidence="1" id="KW-0732">Signal</keyword>
<evidence type="ECO:0000313" key="2">
    <source>
        <dbReference type="EMBL" id="SCX91415.1"/>
    </source>
</evidence>
<evidence type="ECO:0008006" key="4">
    <source>
        <dbReference type="Google" id="ProtNLM"/>
    </source>
</evidence>
<dbReference type="AlphaFoldDB" id="A0A1G5BMK7"/>
<dbReference type="EMBL" id="FMUX01000002">
    <property type="protein sequence ID" value="SCX91415.1"/>
    <property type="molecule type" value="Genomic_DNA"/>
</dbReference>
<dbReference type="RefSeq" id="WP_139163820.1">
    <property type="nucleotide sequence ID" value="NZ_FMUX01000002.1"/>
</dbReference>